<reference evidence="2 3" key="1">
    <citation type="submission" date="2016-02" db="EMBL/GenBank/DDBJ databases">
        <title>Genome analysis of coral dinoflagellate symbionts highlights evolutionary adaptations to a symbiotic lifestyle.</title>
        <authorList>
            <person name="Aranda M."/>
            <person name="Li Y."/>
            <person name="Liew Y.J."/>
            <person name="Baumgarten S."/>
            <person name="Simakov O."/>
            <person name="Wilson M."/>
            <person name="Piel J."/>
            <person name="Ashoor H."/>
            <person name="Bougouffa S."/>
            <person name="Bajic V.B."/>
            <person name="Ryu T."/>
            <person name="Ravasi T."/>
            <person name="Bayer T."/>
            <person name="Micklem G."/>
            <person name="Kim H."/>
            <person name="Bhak J."/>
            <person name="Lajeunesse T.C."/>
            <person name="Voolstra C.R."/>
        </authorList>
    </citation>
    <scope>NUCLEOTIDE SEQUENCE [LARGE SCALE GENOMIC DNA]</scope>
    <source>
        <strain evidence="2 3">CCMP2467</strain>
    </source>
</reference>
<feature type="region of interest" description="Disordered" evidence="1">
    <location>
        <begin position="301"/>
        <end position="357"/>
    </location>
</feature>
<feature type="compositionally biased region" description="Basic and acidic residues" evidence="1">
    <location>
        <begin position="19"/>
        <end position="29"/>
    </location>
</feature>
<feature type="compositionally biased region" description="Basic residues" evidence="1">
    <location>
        <begin position="1"/>
        <end position="11"/>
    </location>
</feature>
<name>A0A1Q9EVW5_SYMMI</name>
<evidence type="ECO:0000256" key="1">
    <source>
        <dbReference type="SAM" id="MobiDB-lite"/>
    </source>
</evidence>
<dbReference type="EMBL" id="LSRX01000057">
    <property type="protein sequence ID" value="OLQ11561.1"/>
    <property type="molecule type" value="Genomic_DNA"/>
</dbReference>
<keyword evidence="3" id="KW-1185">Reference proteome</keyword>
<protein>
    <submittedName>
        <fullName evidence="2">Uncharacterized protein</fullName>
    </submittedName>
</protein>
<evidence type="ECO:0000313" key="3">
    <source>
        <dbReference type="Proteomes" id="UP000186817"/>
    </source>
</evidence>
<proteinExistence type="predicted"/>
<evidence type="ECO:0000313" key="2">
    <source>
        <dbReference type="EMBL" id="OLQ11561.1"/>
    </source>
</evidence>
<gene>
    <name evidence="2" type="ORF">AK812_SmicGene4571</name>
</gene>
<sequence length="1328" mass="149979">MTRHSGPRKPTLKQLAKQKAKDEKTRLRNEASFASAVQNSKSTILDVDMRFINDTLNNNPTWISPLAGLIRSGSLNGLLKDVARKDETGGLRWKGKAHKWGQLPVEMCVLMLQTCGVELTHDISEDEDVVRVLFESQFWVAAGTPLPNRSDIRFQSTLGKLAKARMDEVKRNYVAALNSKDSLTCDQSRYPIWSLDSSSNVLTCHCFGRSGRGGLAQDFVVGKSKLTCELPVLPEKREWQLSNKFAVDCTVSDGRTNSLFHFECASFFDFLPDFKKKWEYQLSDGDSTEKLQEEVQSHFLQSSYSQKKQEEALAAQQTRKRKATSQDIPAGNEDQDASDTDMEQSTGGMTDQADVAGPLDTVRPGCTEFATSTFAMLTLLNHWQQGTRKDAKWKKPLTHVSNVAGQLLQSMVSLFLTEEQSFTFWWDDRRLTLTFVGGSLDVETVAKEWTSLEKTLSKDRSGFLQVLEDVSYDCTRRTIGQKRKEASLRLKCHMLEAPAQAVDSSDNTHSCWSSLNLKQIMQLRTAAGYRKSSSSFRQDMAVSSNATRRTLTATLQGHASSVVDTPQDDEEKKIKKMVSNDAHRLARMERYAYVQHGNSRPGTFFRTEVRVQQDSTLTSEQWQAMWSKSGNKFFGQEHFVVEGDRPEELERQATLTWMQDMNHALQAVGWTFGKCQHQAPQDEITTDKPQRRRAPIMVLCTDQEATQLAASHNDVALALSGAGLLKFSTWCISLYNLRYGPWQKGSWAKKIQRAADRMKENMDSSDPLLLLFFPDILSDMGLSPLDNNTEEARRTFLQTLPEKDCIRIKGTKASKSRFNSLTTAHAALDKEWSVLALVLTVVCLEHKWTVSTKDLFSPDSNMARASLTHSGSKTSAQKEAKDSMNQARQSNTNSLHMMTKFMISQDNKTTARLMFQVLQPEELRCSLMLKELRSKNMTLEYYAGWAHWSWISTAKDHLRTWSDLEALSRLGLDLTVARSLPADEPELLWQDTLAEQMTRLTHQVLRLRAGAQLYHTGGFGATAGLVHGNDAFRRSSLGFFKEIDSCIKDTVTGGSRMAKKLLEGHFSQGQVCQYILAELSAHRFEDISEDLQHVLTNIWSGLLNTKIIEDCNKVQREAEQRHRSSKDLGRLDGWKAVTQAKVVAMYERVEAQTTELCHTPTSFDPNSLFMKTAEKKVLRRARRSTSSVSSQVSASEVAEAQLLADVTKRRDWVSHNHVEEQEVLAAFSLLMKAWRAKRWALCEDGWCSGLLPEGHVVVVSDSPLYIVRTYRLAALAWPGKIIKDKDHEFFQFNMDVPSLYWLHSTSVEMDVLQLRPVSPLRAVADVTC</sequence>
<dbReference type="Proteomes" id="UP000186817">
    <property type="component" value="Unassembled WGS sequence"/>
</dbReference>
<organism evidence="2 3">
    <name type="scientific">Symbiodinium microadriaticum</name>
    <name type="common">Dinoflagellate</name>
    <name type="synonym">Zooxanthella microadriatica</name>
    <dbReference type="NCBI Taxonomy" id="2951"/>
    <lineage>
        <taxon>Eukaryota</taxon>
        <taxon>Sar</taxon>
        <taxon>Alveolata</taxon>
        <taxon>Dinophyceae</taxon>
        <taxon>Suessiales</taxon>
        <taxon>Symbiodiniaceae</taxon>
        <taxon>Symbiodinium</taxon>
    </lineage>
</organism>
<comment type="caution">
    <text evidence="2">The sequence shown here is derived from an EMBL/GenBank/DDBJ whole genome shotgun (WGS) entry which is preliminary data.</text>
</comment>
<feature type="region of interest" description="Disordered" evidence="1">
    <location>
        <begin position="1"/>
        <end position="29"/>
    </location>
</feature>
<feature type="compositionally biased region" description="Acidic residues" evidence="1">
    <location>
        <begin position="333"/>
        <end position="342"/>
    </location>
</feature>
<accession>A0A1Q9EVW5</accession>
<feature type="region of interest" description="Disordered" evidence="1">
    <location>
        <begin position="866"/>
        <end position="889"/>
    </location>
</feature>
<dbReference type="OrthoDB" id="411738at2759"/>